<gene>
    <name evidence="5" type="ORF">M438DRAFT_401486</name>
</gene>
<keyword evidence="6" id="KW-1185">Reference proteome</keyword>
<dbReference type="HOGENOM" id="CLU_026673_16_5_1"/>
<dbReference type="PANTHER" id="PTHR45348">
    <property type="entry name" value="HYPOTHETICAL OXIDOREDUCTASE (EUROFUNG)"/>
    <property type="match status" value="1"/>
</dbReference>
<accession>A0A074Y598</accession>
<comment type="subunit">
    <text evidence="2">Monomer.</text>
</comment>
<dbReference type="AlphaFoldDB" id="A0A074Y598"/>
<dbReference type="InterPro" id="IPR020843">
    <property type="entry name" value="ER"/>
</dbReference>
<dbReference type="PANTHER" id="PTHR45348:SF2">
    <property type="entry name" value="ZINC-TYPE ALCOHOL DEHYDROGENASE-LIKE PROTEIN C2E1P3.01"/>
    <property type="match status" value="1"/>
</dbReference>
<sequence length="349" mass="36732">MANTMSDVANKAAWLTEAKANPLKVDHAPMPKPGADEVVIKNAALAVNPVDWKIQDYGLFIQNFPNVLGTDVAGEIYDVGSDVKNFKKGDRVLSHCIGLGTGKPQNAGFQLFTACPEILTSKIPEQVSYTDAVVLPLAISTASAGLYQKGYLELPYPTSSPKSSGKVILIWGGSSSVGSTAIQLAVASGVQVITTASKHNHDYCSKLGAKAVIDYNSSSVADDIVAAIKDTGAEFAGIYDSISLPETFKHCFEVLQKAGGSKNMATVLPPPEDKPSDLNVQGVFAITIANQHKEVGDAVWQKFVPGAIHSGDLKCLPEPLVVGKGLDSVQKGLDKSKAGVSAKKVVIEL</sequence>
<dbReference type="InterPro" id="IPR047122">
    <property type="entry name" value="Trans-enoyl_RdTase-like"/>
</dbReference>
<dbReference type="STRING" id="1043002.A0A074Y598"/>
<dbReference type="InterPro" id="IPR036291">
    <property type="entry name" value="NAD(P)-bd_dom_sf"/>
</dbReference>
<dbReference type="RefSeq" id="XP_029765554.1">
    <property type="nucleotide sequence ID" value="XM_029909544.1"/>
</dbReference>
<dbReference type="SUPFAM" id="SSF51735">
    <property type="entry name" value="NAD(P)-binding Rossmann-fold domains"/>
    <property type="match status" value="1"/>
</dbReference>
<dbReference type="InterPro" id="IPR013149">
    <property type="entry name" value="ADH-like_C"/>
</dbReference>
<evidence type="ECO:0000259" key="4">
    <source>
        <dbReference type="SMART" id="SM00829"/>
    </source>
</evidence>
<protein>
    <submittedName>
        <fullName evidence="5">Oxidoreductase-like protein</fullName>
    </submittedName>
</protein>
<evidence type="ECO:0000313" key="5">
    <source>
        <dbReference type="EMBL" id="KEQ89367.1"/>
    </source>
</evidence>
<dbReference type="SMART" id="SM00829">
    <property type="entry name" value="PKS_ER"/>
    <property type="match status" value="1"/>
</dbReference>
<proteinExistence type="inferred from homology"/>
<dbReference type="Pfam" id="PF08240">
    <property type="entry name" value="ADH_N"/>
    <property type="match status" value="1"/>
</dbReference>
<dbReference type="Pfam" id="PF00107">
    <property type="entry name" value="ADH_zinc_N"/>
    <property type="match status" value="1"/>
</dbReference>
<dbReference type="InterPro" id="IPR013154">
    <property type="entry name" value="ADH-like_N"/>
</dbReference>
<dbReference type="EMBL" id="KL584974">
    <property type="protein sequence ID" value="KEQ89367.1"/>
    <property type="molecule type" value="Genomic_DNA"/>
</dbReference>
<dbReference type="GO" id="GO:0016651">
    <property type="term" value="F:oxidoreductase activity, acting on NAD(P)H"/>
    <property type="evidence" value="ECO:0007669"/>
    <property type="project" value="InterPro"/>
</dbReference>
<name>A0A074Y598_AURPU</name>
<evidence type="ECO:0000313" key="6">
    <source>
        <dbReference type="Proteomes" id="UP000030706"/>
    </source>
</evidence>
<dbReference type="InterPro" id="IPR011032">
    <property type="entry name" value="GroES-like_sf"/>
</dbReference>
<comment type="similarity">
    <text evidence="1">Belongs to the zinc-containing alcohol dehydrogenase family.</text>
</comment>
<evidence type="ECO:0000256" key="3">
    <source>
        <dbReference type="ARBA" id="ARBA00023002"/>
    </source>
</evidence>
<dbReference type="Gene3D" id="3.90.180.10">
    <property type="entry name" value="Medium-chain alcohol dehydrogenases, catalytic domain"/>
    <property type="match status" value="1"/>
</dbReference>
<reference evidence="5 6" key="1">
    <citation type="journal article" date="2014" name="BMC Genomics">
        <title>Genome sequencing of four Aureobasidium pullulans varieties: biotechnological potential, stress tolerance, and description of new species.</title>
        <authorList>
            <person name="Gostin Ar C."/>
            <person name="Ohm R.A."/>
            <person name="Kogej T."/>
            <person name="Sonjak S."/>
            <person name="Turk M."/>
            <person name="Zajc J."/>
            <person name="Zalar P."/>
            <person name="Grube M."/>
            <person name="Sun H."/>
            <person name="Han J."/>
            <person name="Sharma A."/>
            <person name="Chiniquy J."/>
            <person name="Ngan C.Y."/>
            <person name="Lipzen A."/>
            <person name="Barry K."/>
            <person name="Grigoriev I.V."/>
            <person name="Gunde-Cimerman N."/>
        </authorList>
    </citation>
    <scope>NUCLEOTIDE SEQUENCE [LARGE SCALE GENOMIC DNA]</scope>
    <source>
        <strain evidence="5 6">EXF-150</strain>
    </source>
</reference>
<dbReference type="SUPFAM" id="SSF50129">
    <property type="entry name" value="GroES-like"/>
    <property type="match status" value="1"/>
</dbReference>
<dbReference type="Proteomes" id="UP000030706">
    <property type="component" value="Unassembled WGS sequence"/>
</dbReference>
<dbReference type="OrthoDB" id="48317at2759"/>
<dbReference type="GeneID" id="40751850"/>
<evidence type="ECO:0000256" key="1">
    <source>
        <dbReference type="ARBA" id="ARBA00008072"/>
    </source>
</evidence>
<feature type="domain" description="Enoyl reductase (ER)" evidence="4">
    <location>
        <begin position="19"/>
        <end position="340"/>
    </location>
</feature>
<dbReference type="CDD" id="cd08249">
    <property type="entry name" value="enoyl_reductase_like"/>
    <property type="match status" value="1"/>
</dbReference>
<organism evidence="5 6">
    <name type="scientific">Aureobasidium pullulans EXF-150</name>
    <dbReference type="NCBI Taxonomy" id="1043002"/>
    <lineage>
        <taxon>Eukaryota</taxon>
        <taxon>Fungi</taxon>
        <taxon>Dikarya</taxon>
        <taxon>Ascomycota</taxon>
        <taxon>Pezizomycotina</taxon>
        <taxon>Dothideomycetes</taxon>
        <taxon>Dothideomycetidae</taxon>
        <taxon>Dothideales</taxon>
        <taxon>Saccotheciaceae</taxon>
        <taxon>Aureobasidium</taxon>
    </lineage>
</organism>
<keyword evidence="3" id="KW-0560">Oxidoreductase</keyword>
<dbReference type="Gene3D" id="3.40.50.720">
    <property type="entry name" value="NAD(P)-binding Rossmann-like Domain"/>
    <property type="match status" value="1"/>
</dbReference>
<evidence type="ECO:0000256" key="2">
    <source>
        <dbReference type="ARBA" id="ARBA00011245"/>
    </source>
</evidence>